<evidence type="ECO:0000256" key="1">
    <source>
        <dbReference type="SAM" id="MobiDB-lite"/>
    </source>
</evidence>
<keyword evidence="3" id="KW-1185">Reference proteome</keyword>
<feature type="region of interest" description="Disordered" evidence="1">
    <location>
        <begin position="309"/>
        <end position="336"/>
    </location>
</feature>
<accession>A0ABD3PK78</accession>
<sequence>MENRPFCDISGTESTTAADVVVRPGDVADADDDVDRRHIVVINGIQLSAESAGMDERQFRSHFDGNRQESSHRCGGCGLLFHSQLTCGSKKLSELAGADGFTPAMLPPYGQAKYAQYEVRQGGTWTRTLRASVVVPCLDRRRRRLLDRRRLRCLRRLRVLFSSRFDVDFPIPIPISTNSGAYAHDILVNVLTMAIHTAASVAETTALVTPSSSSSDRGGGATPRANVNAEIFHSLLAFENGSANRISMDIVRYVPSSRGGITSYSSYSRRYESILTNTTTYPTAWYVPHPILPFRTSVINNGATCIPRRGAKFNDGSSNTGEGGGGGRPPPLRSLA</sequence>
<dbReference type="Proteomes" id="UP001530315">
    <property type="component" value="Unassembled WGS sequence"/>
</dbReference>
<reference evidence="2 3" key="1">
    <citation type="submission" date="2024-10" db="EMBL/GenBank/DDBJ databases">
        <title>Updated reference genomes for cyclostephanoid diatoms.</title>
        <authorList>
            <person name="Roberts W.R."/>
            <person name="Alverson A.J."/>
        </authorList>
    </citation>
    <scope>NUCLEOTIDE SEQUENCE [LARGE SCALE GENOMIC DNA]</scope>
    <source>
        <strain evidence="2 3">AJA276-08</strain>
    </source>
</reference>
<organism evidence="2 3">
    <name type="scientific">Stephanodiscus triporus</name>
    <dbReference type="NCBI Taxonomy" id="2934178"/>
    <lineage>
        <taxon>Eukaryota</taxon>
        <taxon>Sar</taxon>
        <taxon>Stramenopiles</taxon>
        <taxon>Ochrophyta</taxon>
        <taxon>Bacillariophyta</taxon>
        <taxon>Coscinodiscophyceae</taxon>
        <taxon>Thalassiosirophycidae</taxon>
        <taxon>Stephanodiscales</taxon>
        <taxon>Stephanodiscaceae</taxon>
        <taxon>Stephanodiscus</taxon>
    </lineage>
</organism>
<proteinExistence type="predicted"/>
<dbReference type="AlphaFoldDB" id="A0ABD3PK78"/>
<evidence type="ECO:0000313" key="3">
    <source>
        <dbReference type="Proteomes" id="UP001530315"/>
    </source>
</evidence>
<comment type="caution">
    <text evidence="2">The sequence shown here is derived from an EMBL/GenBank/DDBJ whole genome shotgun (WGS) entry which is preliminary data.</text>
</comment>
<gene>
    <name evidence="2" type="ORF">ACHAW5_002542</name>
</gene>
<evidence type="ECO:0000313" key="2">
    <source>
        <dbReference type="EMBL" id="KAL3788483.1"/>
    </source>
</evidence>
<name>A0ABD3PK78_9STRA</name>
<dbReference type="EMBL" id="JALLAZ020000724">
    <property type="protein sequence ID" value="KAL3788483.1"/>
    <property type="molecule type" value="Genomic_DNA"/>
</dbReference>
<protein>
    <submittedName>
        <fullName evidence="2">Uncharacterized protein</fullName>
    </submittedName>
</protein>